<dbReference type="Pfam" id="PF18055">
    <property type="entry name" value="RPN6_N"/>
    <property type="match status" value="1"/>
</dbReference>
<organism evidence="6 7">
    <name type="scientific">Trichinella britovi</name>
    <name type="common">Parasitic roundworm</name>
    <dbReference type="NCBI Taxonomy" id="45882"/>
    <lineage>
        <taxon>Eukaryota</taxon>
        <taxon>Metazoa</taxon>
        <taxon>Ecdysozoa</taxon>
        <taxon>Nematoda</taxon>
        <taxon>Enoplea</taxon>
        <taxon>Dorylaimia</taxon>
        <taxon>Trichinellida</taxon>
        <taxon>Trichinellidae</taxon>
        <taxon>Trichinella</taxon>
    </lineage>
</organism>
<evidence type="ECO:0000256" key="2">
    <source>
        <dbReference type="ARBA" id="ARBA00022942"/>
    </source>
</evidence>
<sequence length="450" mass="51327">MNDVERNFEVETEESESRAKNMAGAAEVEIFLAEVHKDEKNAIRHLTNFVTNTTSQDNEEELKKKEEVIMQCGNILAREKLTEALKEMIQRTRPFLISLGKAKAAKLVRNLVDLFCSIEMNGTPAEAKNFQDIKVELCRECIQWAREQSRIFLRQTLEARLVKLFNEIEDFQNALNLAVTLVKELKKLDDKELMVEVQLEESKACYEMGNLTKARAALTSARTTANAIYVSPRMQAALDMQSGILHAADERDFKTAFSYFYEAFEGYDVLNLPEALRALKYMLLCKIMLNLPDDVHILVQGKLGMKHAGRQLEAMKAVATASKERSLSDFKEACGKFNEELQSDRVVKSHFQSLYDNMLEKNLCRIIDPYSRLEISFIAKQIGLPQQQVEKKLSQMILDKVLYGILDQGEGILETFEVDEEDEAYALAIEAVHGLNEVCDILYRKANKLN</sequence>
<dbReference type="GO" id="GO:0000502">
    <property type="term" value="C:proteasome complex"/>
    <property type="evidence" value="ECO:0007669"/>
    <property type="project" value="UniProtKB-KW"/>
</dbReference>
<comment type="similarity">
    <text evidence="1">Belongs to the proteasome subunit S9 family.</text>
</comment>
<dbReference type="STRING" id="45882.A0A0V1D4I8"/>
<evidence type="ECO:0000313" key="6">
    <source>
        <dbReference type="EMBL" id="KRY56382.1"/>
    </source>
</evidence>
<dbReference type="InterPro" id="IPR036390">
    <property type="entry name" value="WH_DNA-bd_sf"/>
</dbReference>
<comment type="caution">
    <text evidence="6">The sequence shown here is derived from an EMBL/GenBank/DDBJ whole genome shotgun (WGS) entry which is preliminary data.</text>
</comment>
<dbReference type="PROSITE" id="PS50250">
    <property type="entry name" value="PCI"/>
    <property type="match status" value="1"/>
</dbReference>
<dbReference type="InterPro" id="IPR050871">
    <property type="entry name" value="26S_Proteasome/COP9_Components"/>
</dbReference>
<dbReference type="AlphaFoldDB" id="A0A0V1D4I8"/>
<evidence type="ECO:0000259" key="5">
    <source>
        <dbReference type="PROSITE" id="PS50250"/>
    </source>
</evidence>
<gene>
    <name evidence="6" type="primary">rpn-6.1</name>
    <name evidence="6" type="ORF">T03_7390</name>
</gene>
<dbReference type="OrthoDB" id="1418352at2759"/>
<evidence type="ECO:0000313" key="7">
    <source>
        <dbReference type="Proteomes" id="UP000054653"/>
    </source>
</evidence>
<dbReference type="InterPro" id="IPR000717">
    <property type="entry name" value="PCI_dom"/>
</dbReference>
<dbReference type="SMART" id="SM00753">
    <property type="entry name" value="PAM"/>
    <property type="match status" value="1"/>
</dbReference>
<dbReference type="EMBL" id="JYDI01000043">
    <property type="protein sequence ID" value="KRY56382.1"/>
    <property type="molecule type" value="Genomic_DNA"/>
</dbReference>
<feature type="domain" description="PCI" evidence="5">
    <location>
        <begin position="252"/>
        <end position="420"/>
    </location>
</feature>
<keyword evidence="2 6" id="KW-0647">Proteasome</keyword>
<proteinExistence type="inferred from homology"/>
<evidence type="ECO:0000256" key="1">
    <source>
        <dbReference type="ARBA" id="ARBA00007454"/>
    </source>
</evidence>
<feature type="region of interest" description="Disordered" evidence="4">
    <location>
        <begin position="1"/>
        <end position="21"/>
    </location>
</feature>
<dbReference type="PANTHER" id="PTHR10678">
    <property type="entry name" value="26S PROTEASOME NON-ATPASE REGULATORY SUBUNIT 11/COP9 SIGNALOSOME COMPLEX SUBUNIT 2"/>
    <property type="match status" value="1"/>
</dbReference>
<dbReference type="Gene3D" id="1.25.40.570">
    <property type="match status" value="1"/>
</dbReference>
<accession>A0A0V1D4I8</accession>
<dbReference type="Pfam" id="PF01399">
    <property type="entry name" value="PCI"/>
    <property type="match status" value="1"/>
</dbReference>
<dbReference type="SUPFAM" id="SSF46785">
    <property type="entry name" value="Winged helix' DNA-binding domain"/>
    <property type="match status" value="1"/>
</dbReference>
<dbReference type="SMART" id="SM00088">
    <property type="entry name" value="PINT"/>
    <property type="match status" value="1"/>
</dbReference>
<evidence type="ECO:0000256" key="3">
    <source>
        <dbReference type="ARBA" id="ARBA00062507"/>
    </source>
</evidence>
<comment type="subunit">
    <text evidence="3">Component of the lid subcomplex of the 19S proteasome regulatory particle complex (also named PA700 complex). The 26S proteasome consists of a 20S proteasome core and two 19S regulatory subunits.</text>
</comment>
<reference evidence="6 7" key="1">
    <citation type="submission" date="2015-01" db="EMBL/GenBank/DDBJ databases">
        <title>Evolution of Trichinella species and genotypes.</title>
        <authorList>
            <person name="Korhonen P.K."/>
            <person name="Edoardo P."/>
            <person name="Giuseppe L.R."/>
            <person name="Gasser R.B."/>
        </authorList>
    </citation>
    <scope>NUCLEOTIDE SEQUENCE [LARGE SCALE GENOMIC DNA]</scope>
    <source>
        <strain evidence="6">ISS120</strain>
    </source>
</reference>
<name>A0A0V1D4I8_TRIBR</name>
<protein>
    <submittedName>
        <fullName evidence="6">Putative 26S proteasome regulatory subunit rpn-6.1</fullName>
    </submittedName>
</protein>
<dbReference type="FunFam" id="1.25.40.570:FF:000016">
    <property type="entry name" value="26S proteasome regulatory subunit"/>
    <property type="match status" value="1"/>
</dbReference>
<feature type="compositionally biased region" description="Basic and acidic residues" evidence="4">
    <location>
        <begin position="1"/>
        <end position="19"/>
    </location>
</feature>
<dbReference type="Proteomes" id="UP000054653">
    <property type="component" value="Unassembled WGS sequence"/>
</dbReference>
<dbReference type="OMA" id="ESKIYHA"/>
<evidence type="ECO:0000256" key="4">
    <source>
        <dbReference type="SAM" id="MobiDB-lite"/>
    </source>
</evidence>
<keyword evidence="7" id="KW-1185">Reference proteome</keyword>
<dbReference type="InterPro" id="IPR040773">
    <property type="entry name" value="Rpn6_N"/>
</dbReference>